<gene>
    <name evidence="4" type="ORF">CYJ96_03400</name>
</gene>
<organism evidence="4 5">
    <name type="scientific">Faucicola osloensis</name>
    <name type="common">Moraxella osloensis</name>
    <dbReference type="NCBI Taxonomy" id="34062"/>
    <lineage>
        <taxon>Bacteria</taxon>
        <taxon>Pseudomonadati</taxon>
        <taxon>Pseudomonadota</taxon>
        <taxon>Gammaproteobacteria</taxon>
        <taxon>Moraxellales</taxon>
        <taxon>Moraxellaceae</taxon>
        <taxon>Faucicola</taxon>
    </lineage>
</organism>
<name>A0A2I1RKC2_FAUOS</name>
<evidence type="ECO:0000313" key="4">
    <source>
        <dbReference type="EMBL" id="PKZ69548.1"/>
    </source>
</evidence>
<keyword evidence="2" id="KW-0067">ATP-binding</keyword>
<evidence type="ECO:0000256" key="1">
    <source>
        <dbReference type="PIRSR" id="PIRSR640198-1"/>
    </source>
</evidence>
<feature type="active site" evidence="1">
    <location>
        <position position="335"/>
    </location>
</feature>
<dbReference type="AlphaFoldDB" id="A0A2I1RKC2"/>
<dbReference type="PANTHER" id="PTHR13504:SF38">
    <property type="entry name" value="FIDO DOMAIN-CONTAINING PROTEIN"/>
    <property type="match status" value="1"/>
</dbReference>
<dbReference type="Proteomes" id="UP000234914">
    <property type="component" value="Unassembled WGS sequence"/>
</dbReference>
<dbReference type="GO" id="GO:0005524">
    <property type="term" value="F:ATP binding"/>
    <property type="evidence" value="ECO:0007669"/>
    <property type="project" value="UniProtKB-KW"/>
</dbReference>
<feature type="binding site" evidence="2">
    <location>
        <begin position="339"/>
        <end position="346"/>
    </location>
    <ligand>
        <name>ATP</name>
        <dbReference type="ChEBI" id="CHEBI:30616"/>
    </ligand>
</feature>
<dbReference type="Pfam" id="PF02661">
    <property type="entry name" value="Fic"/>
    <property type="match status" value="1"/>
</dbReference>
<sequence length="524" mass="60211">MRFLKESYHSIKNPIGAVWLIQYFNIELAFPLYLVSRLGGRRESHREDDFREEVYQFSKQPAATVIAHLQFYLRHEIPHYELMYRLFQQIDGSLLVDWITNEPTGQYARRAGFLYEWFTGNTLTITANISGNYVDALDDAKVVTASPDKVTKNSRWRINNNLAGTPDFCPMVVKTPQLEQAAQLDIVQMLQSLNHEFGEDLLLRSAVWLTLRESKASFIIEGEGKQTKRIERFAQVIAQRTGKGDLPITDSELTQLQQAILGEKTALPQLGIRKSPVFIGQIEQRTFTPIVHYIAPPFEQVVNMLAGLQSFFDVTQGQPSIMRAAVLSFAFVYIHPLADGNGRVHRFLVNDLLYRDGILSEPMILPISSAISDSTQHRRDYDKILDTVSKPLMAQLIGEYQFETTQIFEDGIKSNLHLGNVDNALPIWRFLDLTPHVLYLAKLVSRVIQDDLYQESHYLYQHNQARDAIKELIDMPNDYADRIIRSIRDNQGERSQKLVKEMPFLADDTLWQQLFKAVTKAFKN</sequence>
<dbReference type="SUPFAM" id="SSF140931">
    <property type="entry name" value="Fic-like"/>
    <property type="match status" value="1"/>
</dbReference>
<keyword evidence="2" id="KW-0547">Nucleotide-binding</keyword>
<dbReference type="Gene3D" id="1.10.3290.10">
    <property type="entry name" value="Fido-like domain"/>
    <property type="match status" value="1"/>
</dbReference>
<evidence type="ECO:0000259" key="3">
    <source>
        <dbReference type="PROSITE" id="PS51459"/>
    </source>
</evidence>
<dbReference type="PANTHER" id="PTHR13504">
    <property type="entry name" value="FIDO DOMAIN-CONTAINING PROTEIN DDB_G0283145"/>
    <property type="match status" value="1"/>
</dbReference>
<comment type="caution">
    <text evidence="4">The sequence shown here is derived from an EMBL/GenBank/DDBJ whole genome shotgun (WGS) entry which is preliminary data.</text>
</comment>
<dbReference type="PROSITE" id="PS51459">
    <property type="entry name" value="FIDO"/>
    <property type="match status" value="1"/>
</dbReference>
<dbReference type="InterPro" id="IPR040198">
    <property type="entry name" value="Fido_containing"/>
</dbReference>
<dbReference type="EMBL" id="PKJS01000003">
    <property type="protein sequence ID" value="PKZ69548.1"/>
    <property type="molecule type" value="Genomic_DNA"/>
</dbReference>
<evidence type="ECO:0000256" key="2">
    <source>
        <dbReference type="PIRSR" id="PIRSR640198-2"/>
    </source>
</evidence>
<dbReference type="InterPro" id="IPR003812">
    <property type="entry name" value="Fido"/>
</dbReference>
<feature type="domain" description="Fido" evidence="3">
    <location>
        <begin position="248"/>
        <end position="403"/>
    </location>
</feature>
<evidence type="ECO:0000313" key="5">
    <source>
        <dbReference type="Proteomes" id="UP000234914"/>
    </source>
</evidence>
<reference evidence="4 5" key="1">
    <citation type="submission" date="2017-12" db="EMBL/GenBank/DDBJ databases">
        <title>Phylogenetic diversity of female urinary microbiome.</title>
        <authorList>
            <person name="Thomas-White K."/>
            <person name="Wolfe A.J."/>
        </authorList>
    </citation>
    <scope>NUCLEOTIDE SEQUENCE [LARGE SCALE GENOMIC DNA]</scope>
    <source>
        <strain evidence="4 5">UMB0416</strain>
    </source>
</reference>
<dbReference type="InterPro" id="IPR036597">
    <property type="entry name" value="Fido-like_dom_sf"/>
</dbReference>
<protein>
    <submittedName>
        <fullName evidence="4">Cell filamentation protein Fic</fullName>
    </submittedName>
</protein>
<dbReference type="RefSeq" id="WP_101963925.1">
    <property type="nucleotide sequence ID" value="NZ_PKJS01000003.1"/>
</dbReference>
<proteinExistence type="predicted"/>
<accession>A0A2I1RKC2</accession>